<dbReference type="Gene3D" id="1.20.58.120">
    <property type="entry name" value="BAG domain"/>
    <property type="match status" value="1"/>
</dbReference>
<dbReference type="Proteomes" id="UP000193144">
    <property type="component" value="Unassembled WGS sequence"/>
</dbReference>
<name>A0A1Y1ZQL4_9PLEO</name>
<feature type="region of interest" description="Disordered" evidence="1">
    <location>
        <begin position="1"/>
        <end position="118"/>
    </location>
</feature>
<dbReference type="InterPro" id="IPR036533">
    <property type="entry name" value="BAG_dom_sf"/>
</dbReference>
<evidence type="ECO:0000313" key="4">
    <source>
        <dbReference type="Proteomes" id="UP000193144"/>
    </source>
</evidence>
<evidence type="ECO:0000259" key="2">
    <source>
        <dbReference type="PROSITE" id="PS51035"/>
    </source>
</evidence>
<feature type="compositionally biased region" description="Basic and acidic residues" evidence="1">
    <location>
        <begin position="29"/>
        <end position="39"/>
    </location>
</feature>
<protein>
    <recommendedName>
        <fullName evidence="2">BAG domain-containing protein</fullName>
    </recommendedName>
</protein>
<feature type="compositionally biased region" description="Basic and acidic residues" evidence="1">
    <location>
        <begin position="271"/>
        <end position="280"/>
    </location>
</feature>
<feature type="compositionally biased region" description="Basic and acidic residues" evidence="1">
    <location>
        <begin position="369"/>
        <end position="378"/>
    </location>
</feature>
<feature type="region of interest" description="Disordered" evidence="1">
    <location>
        <begin position="136"/>
        <end position="180"/>
    </location>
</feature>
<feature type="compositionally biased region" description="Basic and acidic residues" evidence="1">
    <location>
        <begin position="648"/>
        <end position="664"/>
    </location>
</feature>
<dbReference type="GO" id="GO:0051087">
    <property type="term" value="F:protein-folding chaperone binding"/>
    <property type="evidence" value="ECO:0007669"/>
    <property type="project" value="InterPro"/>
</dbReference>
<dbReference type="EMBL" id="MCFA01000050">
    <property type="protein sequence ID" value="ORY12541.1"/>
    <property type="molecule type" value="Genomic_DNA"/>
</dbReference>
<dbReference type="InterPro" id="IPR003103">
    <property type="entry name" value="BAG_domain"/>
</dbReference>
<reference evidence="3 4" key="1">
    <citation type="submission" date="2016-07" db="EMBL/GenBank/DDBJ databases">
        <title>Pervasive Adenine N6-methylation of Active Genes in Fungi.</title>
        <authorList>
            <consortium name="DOE Joint Genome Institute"/>
            <person name="Mondo S.J."/>
            <person name="Dannebaum R.O."/>
            <person name="Kuo R.C."/>
            <person name="Labutti K."/>
            <person name="Haridas S."/>
            <person name="Kuo A."/>
            <person name="Salamov A."/>
            <person name="Ahrendt S.R."/>
            <person name="Lipzen A."/>
            <person name="Sullivan W."/>
            <person name="Andreopoulos W.B."/>
            <person name="Clum A."/>
            <person name="Lindquist E."/>
            <person name="Daum C."/>
            <person name="Ramamoorthy G.K."/>
            <person name="Gryganskyi A."/>
            <person name="Culley D."/>
            <person name="Magnuson J.K."/>
            <person name="James T.Y."/>
            <person name="O'Malley M.A."/>
            <person name="Stajich J.E."/>
            <person name="Spatafora J.W."/>
            <person name="Visel A."/>
            <person name="Grigoriev I.V."/>
        </authorList>
    </citation>
    <scope>NUCLEOTIDE SEQUENCE [LARGE SCALE GENOMIC DNA]</scope>
    <source>
        <strain evidence="3 4">CBS 115471</strain>
    </source>
</reference>
<dbReference type="AlphaFoldDB" id="A0A1Y1ZQL4"/>
<feature type="region of interest" description="Disordered" evidence="1">
    <location>
        <begin position="626"/>
        <end position="689"/>
    </location>
</feature>
<feature type="compositionally biased region" description="Acidic residues" evidence="1">
    <location>
        <begin position="918"/>
        <end position="928"/>
    </location>
</feature>
<proteinExistence type="predicted"/>
<feature type="domain" description="BAG" evidence="2">
    <location>
        <begin position="1034"/>
        <end position="1092"/>
    </location>
</feature>
<feature type="compositionally biased region" description="Basic residues" evidence="1">
    <location>
        <begin position="938"/>
        <end position="954"/>
    </location>
</feature>
<feature type="region of interest" description="Disordered" evidence="1">
    <location>
        <begin position="265"/>
        <end position="416"/>
    </location>
</feature>
<accession>A0A1Y1ZQL4</accession>
<dbReference type="OrthoDB" id="5204833at2759"/>
<organism evidence="3 4">
    <name type="scientific">Clohesyomyces aquaticus</name>
    <dbReference type="NCBI Taxonomy" id="1231657"/>
    <lineage>
        <taxon>Eukaryota</taxon>
        <taxon>Fungi</taxon>
        <taxon>Dikarya</taxon>
        <taxon>Ascomycota</taxon>
        <taxon>Pezizomycotina</taxon>
        <taxon>Dothideomycetes</taxon>
        <taxon>Pleosporomycetidae</taxon>
        <taxon>Pleosporales</taxon>
        <taxon>Lindgomycetaceae</taxon>
        <taxon>Clohesyomyces</taxon>
    </lineage>
</organism>
<comment type="caution">
    <text evidence="3">The sequence shown here is derived from an EMBL/GenBank/DDBJ whole genome shotgun (WGS) entry which is preliminary data.</text>
</comment>
<evidence type="ECO:0000256" key="1">
    <source>
        <dbReference type="SAM" id="MobiDB-lite"/>
    </source>
</evidence>
<gene>
    <name evidence="3" type="ORF">BCR34DRAFT_536864</name>
</gene>
<dbReference type="Pfam" id="PF02179">
    <property type="entry name" value="BAG"/>
    <property type="match status" value="1"/>
</dbReference>
<dbReference type="SMART" id="SM00264">
    <property type="entry name" value="BAG"/>
    <property type="match status" value="1"/>
</dbReference>
<feature type="compositionally biased region" description="Polar residues" evidence="1">
    <location>
        <begin position="11"/>
        <end position="27"/>
    </location>
</feature>
<feature type="region of interest" description="Disordered" evidence="1">
    <location>
        <begin position="474"/>
        <end position="497"/>
    </location>
</feature>
<evidence type="ECO:0000313" key="3">
    <source>
        <dbReference type="EMBL" id="ORY12541.1"/>
    </source>
</evidence>
<feature type="compositionally biased region" description="Pro residues" evidence="1">
    <location>
        <begin position="991"/>
        <end position="1004"/>
    </location>
</feature>
<feature type="compositionally biased region" description="Polar residues" evidence="1">
    <location>
        <begin position="321"/>
        <end position="332"/>
    </location>
</feature>
<feature type="region of interest" description="Disordered" evidence="1">
    <location>
        <begin position="899"/>
        <end position="1007"/>
    </location>
</feature>
<feature type="compositionally biased region" description="Polar residues" evidence="1">
    <location>
        <begin position="62"/>
        <end position="93"/>
    </location>
</feature>
<feature type="compositionally biased region" description="Polar residues" evidence="1">
    <location>
        <begin position="149"/>
        <end position="170"/>
    </location>
</feature>
<sequence length="1095" mass="118735">MARRSARLQKRSPTPEASSGSNSSWATAESERSPERERLPSVVESDELVSPIPHDGSAENHGPTSHLPQPTTAATPLKTKSSMSFLNPFTTRTPKNRTPIKPSGDEMHPAHHHPSTAAKLDEARWLGFQALGSYTAPPKASDGLGLGQVTPSKSQLPTSTSKPSVANPSPNFRFRFRSPISGLTPKSSRILREIHDEDAVAGGRAIFGADEFSAPADISPERKVAVPKGKASRFSDVHMKEFKKMDSIMNHPSAFRALKPLVHTSLKRSGSKAELDKPDAAVKASSTSLKRTQSKLDVTETPKKIVPASLKRTQSKMDVGQPSNLSRSQSTVRLVPPTRDGRPPTRDGNPAAKRVKRTQEDDAASTRPVSRDSHDETPARQPATPRRMLHSQTGLPRPRSTSRLMTPTKASLARSQSVKTLKSTSIIPSLLRSPSARAMFSPTNIGGTMVEGMKEGFRKTSDSLHRVKSILRTGSPSRKFSDDPEKVAAGTHMSPPQLPSVGIHKALPEIPATAPVKKHVNFTTSTLEKAAHDELGKSPSPMKFRAGSEMPAGAVVYPVLQSAGGVDYPLLPAGDESPIGSPSRRLTFGGSGVQSNVPGSFNFESDKPINFGPASIGTIRMVRKSDASSLMADRKGKRKLETFEETSGSDKENREPPAEEEQRSSKKARVTVTEMPKTPKPESKLPRKTPKHTLSQILLRLQQALQQTTLSDLTDFVTSPRLDNPTHLTTLVVVLATVFLTMSWFGRGMGRFSPFGRPGNSNAEVSDSDFSYITNEDLAAHAGKGRNRSSSRAAAPEIVDWDDKNPDRDTDVLVFKQGKLNFPTHFPAQSIQDGDLKIGTVRQAAAKKMGVNDPRRIRMFFKGRNLKHDERTAREEGLRGDGSGSEILCVLGEAHVGSMAPGSVESGIPGTAQRAWSDDEDEEDDTEGGTDSGSGIMGKKKPRKRGGKKSKKGKKAGDGTATGSSTPGYSTVDPRAEFLPIPAHLGGPRPTSAPPANPPRPTVPQTPIGKLDAIASKFHTEFVPLCVQYMNHPPEEKSKRDFEYKKLSESILTQILMKFDGVETDGDQDARARRRELVKEVQAMLNRLDEVHMNA</sequence>
<keyword evidence="4" id="KW-1185">Reference proteome</keyword>
<feature type="compositionally biased region" description="Polar residues" evidence="1">
    <location>
        <begin position="390"/>
        <end position="416"/>
    </location>
</feature>
<dbReference type="STRING" id="1231657.A0A1Y1ZQL4"/>
<dbReference type="PROSITE" id="PS51035">
    <property type="entry name" value="BAG"/>
    <property type="match status" value="1"/>
</dbReference>
<feature type="compositionally biased region" description="Basic residues" evidence="1">
    <location>
        <begin position="1"/>
        <end position="10"/>
    </location>
</feature>
<dbReference type="SUPFAM" id="SSF63491">
    <property type="entry name" value="BAG domain"/>
    <property type="match status" value="1"/>
</dbReference>